<comment type="caution">
    <text evidence="2">The sequence shown here is derived from an EMBL/GenBank/DDBJ whole genome shotgun (WGS) entry which is preliminary data.</text>
</comment>
<keyword evidence="3" id="KW-1185">Reference proteome</keyword>
<evidence type="ECO:0000256" key="1">
    <source>
        <dbReference type="SAM" id="Phobius"/>
    </source>
</evidence>
<dbReference type="Proteomes" id="UP000024942">
    <property type="component" value="Unassembled WGS sequence"/>
</dbReference>
<dbReference type="RefSeq" id="WP_035539363.1">
    <property type="nucleotide sequence ID" value="NZ_ARYL01000020.1"/>
</dbReference>
<dbReference type="OrthoDB" id="9940118at2"/>
<feature type="transmembrane region" description="Helical" evidence="1">
    <location>
        <begin position="78"/>
        <end position="95"/>
    </location>
</feature>
<protein>
    <submittedName>
        <fullName evidence="2">Uncharacterized protein</fullName>
    </submittedName>
</protein>
<dbReference type="STRING" id="1280953.HOC_13219"/>
<evidence type="ECO:0000313" key="3">
    <source>
        <dbReference type="Proteomes" id="UP000024942"/>
    </source>
</evidence>
<accession>A0A059G5B3</accession>
<name>A0A059G5B3_9PROT</name>
<dbReference type="PATRIC" id="fig|1280953.3.peg.2660"/>
<dbReference type="AlphaFoldDB" id="A0A059G5B3"/>
<gene>
    <name evidence="2" type="ORF">HOC_13219</name>
</gene>
<evidence type="ECO:0000313" key="2">
    <source>
        <dbReference type="EMBL" id="KDA01879.1"/>
    </source>
</evidence>
<feature type="transmembrane region" description="Helical" evidence="1">
    <location>
        <begin position="55"/>
        <end position="72"/>
    </location>
</feature>
<feature type="transmembrane region" description="Helical" evidence="1">
    <location>
        <begin position="32"/>
        <end position="48"/>
    </location>
</feature>
<proteinExistence type="predicted"/>
<dbReference type="EMBL" id="ARYL01000020">
    <property type="protein sequence ID" value="KDA01879.1"/>
    <property type="molecule type" value="Genomic_DNA"/>
</dbReference>
<keyword evidence="1" id="KW-0472">Membrane</keyword>
<keyword evidence="1" id="KW-1133">Transmembrane helix</keyword>
<sequence length="192" mass="19162">MPGVTHASLVAFLLSGAGDVQAGYVSDDLKVAQIMLVLAAGMFIPGLAGSGLRPAGAALVAGAGAGLLLAVWLGAPRVLPALLILISALLGIGVAMRFRTSGTLSSLIILLIGIAFGLACIPFNARFPAALGLTATNLIAGAGAMICLTFLVSGLVAEAAPAWRAIALRIAGSWIVAIAVLLIAVSWQATIL</sequence>
<feature type="transmembrane region" description="Helical" evidence="1">
    <location>
        <begin position="107"/>
        <end position="125"/>
    </location>
</feature>
<feature type="transmembrane region" description="Helical" evidence="1">
    <location>
        <begin position="166"/>
        <end position="187"/>
    </location>
</feature>
<organism evidence="2 3">
    <name type="scientific">Hyphomonas oceanitis SCH89</name>
    <dbReference type="NCBI Taxonomy" id="1280953"/>
    <lineage>
        <taxon>Bacteria</taxon>
        <taxon>Pseudomonadati</taxon>
        <taxon>Pseudomonadota</taxon>
        <taxon>Alphaproteobacteria</taxon>
        <taxon>Hyphomonadales</taxon>
        <taxon>Hyphomonadaceae</taxon>
        <taxon>Hyphomonas</taxon>
    </lineage>
</organism>
<feature type="transmembrane region" description="Helical" evidence="1">
    <location>
        <begin position="137"/>
        <end position="157"/>
    </location>
</feature>
<reference evidence="2 3" key="1">
    <citation type="journal article" date="2014" name="Antonie Van Leeuwenhoek">
        <title>Hyphomonas beringensis sp. nov. and Hyphomonas chukchiensis sp. nov., isolated from surface seawater of the Bering Sea and Chukchi Sea.</title>
        <authorList>
            <person name="Li C."/>
            <person name="Lai Q."/>
            <person name="Li G."/>
            <person name="Dong C."/>
            <person name="Wang J."/>
            <person name="Liao Y."/>
            <person name="Shao Z."/>
        </authorList>
    </citation>
    <scope>NUCLEOTIDE SEQUENCE [LARGE SCALE GENOMIC DNA]</scope>
    <source>
        <strain evidence="2 3">SCH89</strain>
    </source>
</reference>
<keyword evidence="1" id="KW-0812">Transmembrane</keyword>